<feature type="compositionally biased region" description="Polar residues" evidence="1">
    <location>
        <begin position="72"/>
        <end position="86"/>
    </location>
</feature>
<dbReference type="Proteomes" id="UP000559027">
    <property type="component" value="Unassembled WGS sequence"/>
</dbReference>
<dbReference type="AlphaFoldDB" id="A0A8H5D026"/>
<gene>
    <name evidence="2" type="ORF">D9756_008725</name>
</gene>
<accession>A0A8H5D026</accession>
<dbReference type="OrthoDB" id="2608976at2759"/>
<name>A0A8H5D026_9AGAR</name>
<dbReference type="EMBL" id="JAACJO010000014">
    <property type="protein sequence ID" value="KAF5350544.1"/>
    <property type="molecule type" value="Genomic_DNA"/>
</dbReference>
<evidence type="ECO:0000256" key="1">
    <source>
        <dbReference type="SAM" id="MobiDB-lite"/>
    </source>
</evidence>
<reference evidence="2 3" key="1">
    <citation type="journal article" date="2020" name="ISME J.">
        <title>Uncovering the hidden diversity of litter-decomposition mechanisms in mushroom-forming fungi.</title>
        <authorList>
            <person name="Floudas D."/>
            <person name="Bentzer J."/>
            <person name="Ahren D."/>
            <person name="Johansson T."/>
            <person name="Persson P."/>
            <person name="Tunlid A."/>
        </authorList>
    </citation>
    <scope>NUCLEOTIDE SEQUENCE [LARGE SCALE GENOMIC DNA]</scope>
    <source>
        <strain evidence="2 3">CBS 146.42</strain>
    </source>
</reference>
<comment type="caution">
    <text evidence="2">The sequence shown here is derived from an EMBL/GenBank/DDBJ whole genome shotgun (WGS) entry which is preliminary data.</text>
</comment>
<feature type="region of interest" description="Disordered" evidence="1">
    <location>
        <begin position="56"/>
        <end position="124"/>
    </location>
</feature>
<sequence length="124" mass="13783">MLRSFKFSIHAMELHKALSPRHRVTGDPQPSYLHFNSPRCQWMLRQQWATLREQVRKDMAKTRDPNAPAVKQPQSTPEMIVPSSSGDPPAQTGLEDQGKEEGTAAEQGIDVVAKGREAKAPPLA</sequence>
<feature type="compositionally biased region" description="Basic and acidic residues" evidence="1">
    <location>
        <begin position="113"/>
        <end position="124"/>
    </location>
</feature>
<protein>
    <submittedName>
        <fullName evidence="2">Uncharacterized protein</fullName>
    </submittedName>
</protein>
<evidence type="ECO:0000313" key="3">
    <source>
        <dbReference type="Proteomes" id="UP000559027"/>
    </source>
</evidence>
<evidence type="ECO:0000313" key="2">
    <source>
        <dbReference type="EMBL" id="KAF5350544.1"/>
    </source>
</evidence>
<organism evidence="2 3">
    <name type="scientific">Leucocoprinus leucothites</name>
    <dbReference type="NCBI Taxonomy" id="201217"/>
    <lineage>
        <taxon>Eukaryota</taxon>
        <taxon>Fungi</taxon>
        <taxon>Dikarya</taxon>
        <taxon>Basidiomycota</taxon>
        <taxon>Agaricomycotina</taxon>
        <taxon>Agaricomycetes</taxon>
        <taxon>Agaricomycetidae</taxon>
        <taxon>Agaricales</taxon>
        <taxon>Agaricineae</taxon>
        <taxon>Agaricaceae</taxon>
        <taxon>Leucocoprinus</taxon>
    </lineage>
</organism>
<proteinExistence type="predicted"/>
<keyword evidence="3" id="KW-1185">Reference proteome</keyword>